<reference evidence="2 3" key="1">
    <citation type="submission" date="2016-03" db="EMBL/GenBank/DDBJ databases">
        <title>Comparative genomics of the ectomycorrhizal sister species Rhizopogon vinicolor and Rhizopogon vesiculosus (Basidiomycota: Boletales) reveals a divergence of the mating type B locus.</title>
        <authorList>
            <person name="Mujic A.B."/>
            <person name="Kuo A."/>
            <person name="Tritt A."/>
            <person name="Lipzen A."/>
            <person name="Chen C."/>
            <person name="Johnson J."/>
            <person name="Sharma A."/>
            <person name="Barry K."/>
            <person name="Grigoriev I.V."/>
            <person name="Spatafora J.W."/>
        </authorList>
    </citation>
    <scope>NUCLEOTIDE SEQUENCE [LARGE SCALE GENOMIC DNA]</scope>
    <source>
        <strain evidence="2 3">AM-OR11-056</strain>
    </source>
</reference>
<sequence length="251" mass="29053">MRFAIQILVLGHIDDVQIPDLETPYSRYSNTNLSVIGQDQSIHAVTTERQQQSDAVLHQIQDLDAVTKTLHQHLVEKQDNITQSMNLHKRLVSALWRLPTEVLCQIFVHCLPETDYPTASSRLAPMVLTRICRRWREIVVGMPNLWCRLSVDFLLHRRRRWQQLVLCYDLWLKRSQGCPLSLTILFDRDVIKVRSLSQPYMNQISSIISNTDACRLLALNLPILQELTIQYLSTYSTADERSILHLPCTPA</sequence>
<proteinExistence type="predicted"/>
<protein>
    <recommendedName>
        <fullName evidence="1">F-box domain-containing protein</fullName>
    </recommendedName>
</protein>
<gene>
    <name evidence="2" type="ORF">AZE42_12350</name>
</gene>
<dbReference type="InterPro" id="IPR001810">
    <property type="entry name" value="F-box_dom"/>
</dbReference>
<dbReference type="Proteomes" id="UP000183567">
    <property type="component" value="Unassembled WGS sequence"/>
</dbReference>
<feature type="domain" description="F-box" evidence="1">
    <location>
        <begin position="95"/>
        <end position="150"/>
    </location>
</feature>
<comment type="caution">
    <text evidence="2">The sequence shown here is derived from an EMBL/GenBank/DDBJ whole genome shotgun (WGS) entry which is preliminary data.</text>
</comment>
<accession>A0A1J8QPA9</accession>
<evidence type="ECO:0000259" key="1">
    <source>
        <dbReference type="Pfam" id="PF12937"/>
    </source>
</evidence>
<keyword evidence="3" id="KW-1185">Reference proteome</keyword>
<evidence type="ECO:0000313" key="3">
    <source>
        <dbReference type="Proteomes" id="UP000183567"/>
    </source>
</evidence>
<evidence type="ECO:0000313" key="2">
    <source>
        <dbReference type="EMBL" id="OJA15369.1"/>
    </source>
</evidence>
<dbReference type="Pfam" id="PF12937">
    <property type="entry name" value="F-box-like"/>
    <property type="match status" value="1"/>
</dbReference>
<dbReference type="EMBL" id="LVVM01003177">
    <property type="protein sequence ID" value="OJA15369.1"/>
    <property type="molecule type" value="Genomic_DNA"/>
</dbReference>
<organism evidence="2 3">
    <name type="scientific">Rhizopogon vesiculosus</name>
    <dbReference type="NCBI Taxonomy" id="180088"/>
    <lineage>
        <taxon>Eukaryota</taxon>
        <taxon>Fungi</taxon>
        <taxon>Dikarya</taxon>
        <taxon>Basidiomycota</taxon>
        <taxon>Agaricomycotina</taxon>
        <taxon>Agaricomycetes</taxon>
        <taxon>Agaricomycetidae</taxon>
        <taxon>Boletales</taxon>
        <taxon>Suillineae</taxon>
        <taxon>Rhizopogonaceae</taxon>
        <taxon>Rhizopogon</taxon>
    </lineage>
</organism>
<name>A0A1J8QPA9_9AGAM</name>
<dbReference type="STRING" id="180088.A0A1J8QPA9"/>
<dbReference type="AlphaFoldDB" id="A0A1J8QPA9"/>
<dbReference type="Gene3D" id="1.20.1280.50">
    <property type="match status" value="1"/>
</dbReference>
<dbReference type="OrthoDB" id="3252786at2759"/>